<dbReference type="Gene3D" id="2.40.37.10">
    <property type="entry name" value="Lyase, Ornithine Decarboxylase, Chain A, domain 1"/>
    <property type="match status" value="1"/>
</dbReference>
<dbReference type="AlphaFoldDB" id="A0A559IYR5"/>
<dbReference type="InterPro" id="IPR000183">
    <property type="entry name" value="Orn/DAP/Arg_de-COase"/>
</dbReference>
<name>A0A559IYR5_9BACL</name>
<evidence type="ECO:0000313" key="5">
    <source>
        <dbReference type="EMBL" id="TVX92758.1"/>
    </source>
</evidence>
<dbReference type="InterPro" id="IPR002433">
    <property type="entry name" value="Orn_de-COase"/>
</dbReference>
<dbReference type="SUPFAM" id="SSF51419">
    <property type="entry name" value="PLP-binding barrel"/>
    <property type="match status" value="1"/>
</dbReference>
<dbReference type="PANTHER" id="PTHR43727">
    <property type="entry name" value="DIAMINOPIMELATE DECARBOXYLASE"/>
    <property type="match status" value="1"/>
</dbReference>
<dbReference type="InterPro" id="IPR029066">
    <property type="entry name" value="PLP-binding_barrel"/>
</dbReference>
<feature type="domain" description="Orn/DAP/Arg decarboxylase 2 N-terminal" evidence="4">
    <location>
        <begin position="33"/>
        <end position="276"/>
    </location>
</feature>
<gene>
    <name evidence="5" type="ORF">FPZ44_06645</name>
</gene>
<evidence type="ECO:0000259" key="4">
    <source>
        <dbReference type="Pfam" id="PF02784"/>
    </source>
</evidence>
<dbReference type="PRINTS" id="PR01182">
    <property type="entry name" value="ORNDCRBXLASE"/>
</dbReference>
<evidence type="ECO:0000256" key="2">
    <source>
        <dbReference type="ARBA" id="ARBA00022898"/>
    </source>
</evidence>
<keyword evidence="2 3" id="KW-0663">Pyridoxal phosphate</keyword>
<protein>
    <recommendedName>
        <fullName evidence="4">Orn/DAP/Arg decarboxylase 2 N-terminal domain-containing protein</fullName>
    </recommendedName>
</protein>
<dbReference type="Gene3D" id="3.20.20.10">
    <property type="entry name" value="Alanine racemase"/>
    <property type="match status" value="1"/>
</dbReference>
<organism evidence="5 6">
    <name type="scientific">Paenibacillus agilis</name>
    <dbReference type="NCBI Taxonomy" id="3020863"/>
    <lineage>
        <taxon>Bacteria</taxon>
        <taxon>Bacillati</taxon>
        <taxon>Bacillota</taxon>
        <taxon>Bacilli</taxon>
        <taxon>Bacillales</taxon>
        <taxon>Paenibacillaceae</taxon>
        <taxon>Paenibacillus</taxon>
    </lineage>
</organism>
<dbReference type="PANTHER" id="PTHR43727:SF2">
    <property type="entry name" value="GROUP IV DECARBOXYLASE"/>
    <property type="match status" value="1"/>
</dbReference>
<dbReference type="GO" id="GO:0008836">
    <property type="term" value="F:diaminopimelate decarboxylase activity"/>
    <property type="evidence" value="ECO:0007669"/>
    <property type="project" value="TreeGrafter"/>
</dbReference>
<comment type="caution">
    <text evidence="5">The sequence shown here is derived from an EMBL/GenBank/DDBJ whole genome shotgun (WGS) entry which is preliminary data.</text>
</comment>
<evidence type="ECO:0000313" key="6">
    <source>
        <dbReference type="Proteomes" id="UP000318102"/>
    </source>
</evidence>
<dbReference type="OrthoDB" id="9802241at2"/>
<dbReference type="SUPFAM" id="SSF50621">
    <property type="entry name" value="Alanine racemase C-terminal domain-like"/>
    <property type="match status" value="1"/>
</dbReference>
<accession>A0A559IYR5</accession>
<comment type="cofactor">
    <cofactor evidence="1 3">
        <name>pyridoxal 5'-phosphate</name>
        <dbReference type="ChEBI" id="CHEBI:597326"/>
    </cofactor>
</comment>
<dbReference type="InterPro" id="IPR009006">
    <property type="entry name" value="Ala_racemase/Decarboxylase_C"/>
</dbReference>
<evidence type="ECO:0000256" key="1">
    <source>
        <dbReference type="ARBA" id="ARBA00001933"/>
    </source>
</evidence>
<dbReference type="PRINTS" id="PR01179">
    <property type="entry name" value="ODADCRBXLASE"/>
</dbReference>
<dbReference type="InterPro" id="IPR022644">
    <property type="entry name" value="De-COase2_N"/>
</dbReference>
<sequence>MMNDRIIQALNTASAQYGTPFYLFDEVQLKLDYEQLRNYLPSSVSLYYSMKANPNPTVIQHLLKWGAQLEIASIGEFQRAIELGANVASIVFTGPGKTAEDIEICLRKGIGIINVEHLEELAVVEQVAAQLDLVASITLRLNLSLDSTGSRMAAGGGASPFGIDEECIEEAVSIINECNHLKLVGIHTHQGTQNFSIEYYEQATERMLYWYRKLQQVYQFQLTTLGLGGGYGVPAFIEDEPFSIEMYEQMLRQKLNEHADLEIPNVFIESGRYIVSRMGYFVSSVLYAKQSKDKNYLIIDGGTNQRAGLGRTFKKPLPLVKISADGQMEGSGEQPNSTSYTVVGPLCTPMDVMQSGVDFAKVNQGDLIVFSNSGAYGLTYANVHFLSHRLPPELLLTQDDTLRDISLISPLREESILR</sequence>
<dbReference type="Pfam" id="PF02784">
    <property type="entry name" value="Orn_Arg_deC_N"/>
    <property type="match status" value="1"/>
</dbReference>
<evidence type="ECO:0000256" key="3">
    <source>
        <dbReference type="PIRSR" id="PIRSR600183-50"/>
    </source>
</evidence>
<dbReference type="GO" id="GO:0006596">
    <property type="term" value="P:polyamine biosynthetic process"/>
    <property type="evidence" value="ECO:0007669"/>
    <property type="project" value="InterPro"/>
</dbReference>
<dbReference type="Proteomes" id="UP000318102">
    <property type="component" value="Unassembled WGS sequence"/>
</dbReference>
<feature type="modified residue" description="N6-(pyridoxal phosphate)lysine" evidence="3">
    <location>
        <position position="51"/>
    </location>
</feature>
<proteinExistence type="predicted"/>
<reference evidence="5 6" key="1">
    <citation type="submission" date="2019-07" db="EMBL/GenBank/DDBJ databases">
        <authorList>
            <person name="Kim J."/>
        </authorList>
    </citation>
    <scope>NUCLEOTIDE SEQUENCE [LARGE SCALE GENOMIC DNA]</scope>
    <source>
        <strain evidence="5 6">N4</strain>
    </source>
</reference>
<dbReference type="GO" id="GO:0009089">
    <property type="term" value="P:lysine biosynthetic process via diaminopimelate"/>
    <property type="evidence" value="ECO:0007669"/>
    <property type="project" value="TreeGrafter"/>
</dbReference>
<dbReference type="RefSeq" id="WP_144988531.1">
    <property type="nucleotide sequence ID" value="NZ_VNJK01000001.1"/>
</dbReference>
<dbReference type="EMBL" id="VNJK01000001">
    <property type="protein sequence ID" value="TVX92758.1"/>
    <property type="molecule type" value="Genomic_DNA"/>
</dbReference>
<feature type="active site" description="Proton donor" evidence="3">
    <location>
        <position position="347"/>
    </location>
</feature>
<keyword evidence="6" id="KW-1185">Reference proteome</keyword>